<name>A0A432YLU5_9GAMM</name>
<sequence length="387" mass="42343">MKWLIALVVLLIVGAILGPTASGNAGYVLIQFAGWSIEATVVGLIVVLVAIALITTVVVSVLRRLLNKTQKGAAWFSNRSDRKAKQLYEEGIRLLLDDSPEDASLKFSAAYKKRGAPETAAMAALAACLAKDTGKAQYWHDEAGGFVKGSDTLLNILKVSQQVSDDPHNADKAAQDLLNKHPDSAHVAFLAKTAFKGSGNYKALKDLLPKLKQHSELSPADFERLEYDVYFDYFVSVGRNGNDTLKDAWQGLPSKQRSDATIRLAYAAALKHLGEQELSAKVILKGLKREDIHPAGVNALKLFNGKHGKLVEFVQEKLKQNPDDKDYLYAFALIAIDNQDYSLAQRALKKLVDIQPNDKAYRLLGDAYYALGDSQLAANAYKQALAD</sequence>
<dbReference type="AlphaFoldDB" id="A0A432YLU5"/>
<protein>
    <recommendedName>
        <fullName evidence="11">HemY N-terminal domain-containing protein</fullName>
    </recommendedName>
</protein>
<evidence type="ECO:0000259" key="11">
    <source>
        <dbReference type="Pfam" id="PF07219"/>
    </source>
</evidence>
<comment type="subcellular location">
    <subcellularLocation>
        <location evidence="2">Cell inner membrane</location>
        <topology evidence="2">Multi-pass membrane protein</topology>
    </subcellularLocation>
</comment>
<dbReference type="Proteomes" id="UP000288361">
    <property type="component" value="Unassembled WGS sequence"/>
</dbReference>
<keyword evidence="9" id="KW-0627">Porphyrin biosynthesis</keyword>
<dbReference type="InterPro" id="IPR005254">
    <property type="entry name" value="Heme_biosyn_assoc_TPR_pro"/>
</dbReference>
<dbReference type="Gene3D" id="1.25.40.10">
    <property type="entry name" value="Tetratricopeptide repeat domain"/>
    <property type="match status" value="1"/>
</dbReference>
<dbReference type="UniPathway" id="UPA00252"/>
<evidence type="ECO:0000256" key="7">
    <source>
        <dbReference type="ARBA" id="ARBA00022989"/>
    </source>
</evidence>
<dbReference type="RefSeq" id="WP_126752794.1">
    <property type="nucleotide sequence ID" value="NZ_JBHUMT010000003.1"/>
</dbReference>
<comment type="pathway">
    <text evidence="3">Porphyrin-containing compound metabolism; protoheme biosynthesis.</text>
</comment>
<dbReference type="GO" id="GO:0005886">
    <property type="term" value="C:plasma membrane"/>
    <property type="evidence" value="ECO:0007669"/>
    <property type="project" value="UniProtKB-SubCell"/>
</dbReference>
<dbReference type="PROSITE" id="PS50293">
    <property type="entry name" value="TPR_REGION"/>
    <property type="match status" value="1"/>
</dbReference>
<evidence type="ECO:0000256" key="9">
    <source>
        <dbReference type="ARBA" id="ARBA00023244"/>
    </source>
</evidence>
<feature type="transmembrane region" description="Helical" evidence="10">
    <location>
        <begin position="41"/>
        <end position="62"/>
    </location>
</feature>
<evidence type="ECO:0000256" key="3">
    <source>
        <dbReference type="ARBA" id="ARBA00004744"/>
    </source>
</evidence>
<gene>
    <name evidence="12" type="ORF">CWI73_10830</name>
</gene>
<keyword evidence="6 10" id="KW-0812">Transmembrane</keyword>
<evidence type="ECO:0000256" key="6">
    <source>
        <dbReference type="ARBA" id="ARBA00022692"/>
    </source>
</evidence>
<proteinExistence type="predicted"/>
<dbReference type="GO" id="GO:0006779">
    <property type="term" value="P:porphyrin-containing compound biosynthetic process"/>
    <property type="evidence" value="ECO:0007669"/>
    <property type="project" value="UniProtKB-KW"/>
</dbReference>
<keyword evidence="5" id="KW-0997">Cell inner membrane</keyword>
<dbReference type="SUPFAM" id="SSF48452">
    <property type="entry name" value="TPR-like"/>
    <property type="match status" value="1"/>
</dbReference>
<evidence type="ECO:0000256" key="8">
    <source>
        <dbReference type="ARBA" id="ARBA00023136"/>
    </source>
</evidence>
<evidence type="ECO:0000313" key="12">
    <source>
        <dbReference type="EMBL" id="RUO61959.1"/>
    </source>
</evidence>
<keyword evidence="7 10" id="KW-1133">Transmembrane helix</keyword>
<comment type="caution">
    <text evidence="12">The sequence shown here is derived from an EMBL/GenBank/DDBJ whole genome shotgun (WGS) entry which is preliminary data.</text>
</comment>
<dbReference type="NCBIfam" id="TIGR00540">
    <property type="entry name" value="TPR_hemY_coli"/>
    <property type="match status" value="1"/>
</dbReference>
<dbReference type="EMBL" id="PIQA01000013">
    <property type="protein sequence ID" value="RUO61959.1"/>
    <property type="molecule type" value="Genomic_DNA"/>
</dbReference>
<evidence type="ECO:0000313" key="13">
    <source>
        <dbReference type="Proteomes" id="UP000288361"/>
    </source>
</evidence>
<evidence type="ECO:0000256" key="1">
    <source>
        <dbReference type="ARBA" id="ARBA00002962"/>
    </source>
</evidence>
<dbReference type="Pfam" id="PF07219">
    <property type="entry name" value="HemY_N"/>
    <property type="match status" value="1"/>
</dbReference>
<evidence type="ECO:0000256" key="10">
    <source>
        <dbReference type="SAM" id="Phobius"/>
    </source>
</evidence>
<evidence type="ECO:0000256" key="4">
    <source>
        <dbReference type="ARBA" id="ARBA00022475"/>
    </source>
</evidence>
<dbReference type="InterPro" id="IPR011990">
    <property type="entry name" value="TPR-like_helical_dom_sf"/>
</dbReference>
<accession>A0A432YLU5</accession>
<keyword evidence="4" id="KW-1003">Cell membrane</keyword>
<keyword evidence="8 10" id="KW-0472">Membrane</keyword>
<evidence type="ECO:0000256" key="2">
    <source>
        <dbReference type="ARBA" id="ARBA00004429"/>
    </source>
</evidence>
<comment type="function">
    <text evidence="1">Involved in a late step of protoheme IX synthesis.</text>
</comment>
<evidence type="ECO:0000256" key="5">
    <source>
        <dbReference type="ARBA" id="ARBA00022519"/>
    </source>
</evidence>
<dbReference type="InterPro" id="IPR010817">
    <property type="entry name" value="HemY_N"/>
</dbReference>
<reference evidence="12 13" key="1">
    <citation type="journal article" date="2011" name="Front. Microbiol.">
        <title>Genomic signatures of strain selection and enhancement in Bacillus atrophaeus var. globigii, a historical biowarfare simulant.</title>
        <authorList>
            <person name="Gibbons H.S."/>
            <person name="Broomall S.M."/>
            <person name="McNew L.A."/>
            <person name="Daligault H."/>
            <person name="Chapman C."/>
            <person name="Bruce D."/>
            <person name="Karavis M."/>
            <person name="Krepps M."/>
            <person name="McGregor P.A."/>
            <person name="Hong C."/>
            <person name="Park K.H."/>
            <person name="Akmal A."/>
            <person name="Feldman A."/>
            <person name="Lin J.S."/>
            <person name="Chang W.E."/>
            <person name="Higgs B.W."/>
            <person name="Demirev P."/>
            <person name="Lindquist J."/>
            <person name="Liem A."/>
            <person name="Fochler E."/>
            <person name="Read T.D."/>
            <person name="Tapia R."/>
            <person name="Johnson S."/>
            <person name="Bishop-Lilly K.A."/>
            <person name="Detter C."/>
            <person name="Han C."/>
            <person name="Sozhamannan S."/>
            <person name="Rosenzweig C.N."/>
            <person name="Skowronski E.W."/>
        </authorList>
    </citation>
    <scope>NUCLEOTIDE SEQUENCE [LARGE SCALE GENOMIC DNA]</scope>
    <source>
        <strain evidence="12 13">TPS4-2</strain>
    </source>
</reference>
<organism evidence="12 13">
    <name type="scientific">Idiomarina piscisalsi</name>
    <dbReference type="NCBI Taxonomy" id="1096243"/>
    <lineage>
        <taxon>Bacteria</taxon>
        <taxon>Pseudomonadati</taxon>
        <taxon>Pseudomonadota</taxon>
        <taxon>Gammaproteobacteria</taxon>
        <taxon>Alteromonadales</taxon>
        <taxon>Idiomarinaceae</taxon>
        <taxon>Idiomarina</taxon>
    </lineage>
</organism>
<feature type="domain" description="HemY N-terminal" evidence="11">
    <location>
        <begin position="26"/>
        <end position="127"/>
    </location>
</feature>
<dbReference type="GO" id="GO:0042168">
    <property type="term" value="P:heme metabolic process"/>
    <property type="evidence" value="ECO:0007669"/>
    <property type="project" value="InterPro"/>
</dbReference>